<organism evidence="6 7">
    <name type="scientific">Paracoccus suum</name>
    <dbReference type="NCBI Taxonomy" id="2259340"/>
    <lineage>
        <taxon>Bacteria</taxon>
        <taxon>Pseudomonadati</taxon>
        <taxon>Pseudomonadota</taxon>
        <taxon>Alphaproteobacteria</taxon>
        <taxon>Rhodobacterales</taxon>
        <taxon>Paracoccaceae</taxon>
        <taxon>Paracoccus</taxon>
    </lineage>
</organism>
<reference evidence="7" key="1">
    <citation type="submission" date="2018-07" db="EMBL/GenBank/DDBJ databases">
        <title>Genome sequencing of Paracoccus sp. SC2-6.</title>
        <authorList>
            <person name="Heo J."/>
            <person name="Kim S.-J."/>
            <person name="Kwon S.-W."/>
        </authorList>
    </citation>
    <scope>NUCLEOTIDE SEQUENCE [LARGE SCALE GENOMIC DNA]</scope>
    <source>
        <strain evidence="7">SC2-6</strain>
    </source>
</reference>
<dbReference type="KEGG" id="pars:DRW48_06530"/>
<dbReference type="SUPFAM" id="SSF53850">
    <property type="entry name" value="Periplasmic binding protein-like II"/>
    <property type="match status" value="1"/>
</dbReference>
<evidence type="ECO:0000256" key="2">
    <source>
        <dbReference type="ARBA" id="ARBA00022448"/>
    </source>
</evidence>
<dbReference type="AlphaFoldDB" id="A0A344PJ40"/>
<sequence>MKLAILFGTATAAALLAGGAMADTLADVKARGMLNCGVNTGLVGFAAPDANGNWQGFDIAVCKAVAAAVLGDASKVKYVPTTGQTRFTALSSGEVDVLARNSTVTFSRDTDLKLDFVAINYYDGQGFMVPKSLGVTSAKELDGATVCIQTGTTTELNLADYFRANNMKYQPVNIDSNAEGEQQYLAGACDAYTTDASGLAATRAAFANPDDHIILPEIISKEPLAVAVRHGDNNWGDIVRWTFFALVAAEEYGITSANLDEQANTSQNPEVQRLLGKTDDLGKMIGLDAEWAKRAIAASGNYGEIFNATIGEATPIKLARGLNAQWTQGGLMYAPPFR</sequence>
<dbReference type="SMART" id="SM00062">
    <property type="entry name" value="PBPb"/>
    <property type="match status" value="1"/>
</dbReference>
<dbReference type="RefSeq" id="WP_114075712.1">
    <property type="nucleotide sequence ID" value="NZ_CP030918.1"/>
</dbReference>
<protein>
    <submittedName>
        <fullName evidence="6">Amino acid ABC transporter substrate-binding protein</fullName>
    </submittedName>
</protein>
<dbReference type="PANTHER" id="PTHR30085:SF7">
    <property type="entry name" value="AMINO-ACID ABC TRANSPORTER-BINDING PROTEIN YHDW-RELATED"/>
    <property type="match status" value="1"/>
</dbReference>
<keyword evidence="2" id="KW-0813">Transport</keyword>
<dbReference type="Gene3D" id="3.40.190.10">
    <property type="entry name" value="Periplasmic binding protein-like II"/>
    <property type="match status" value="2"/>
</dbReference>
<evidence type="ECO:0000256" key="1">
    <source>
        <dbReference type="ARBA" id="ARBA00010333"/>
    </source>
</evidence>
<evidence type="ECO:0000259" key="5">
    <source>
        <dbReference type="SMART" id="SM00062"/>
    </source>
</evidence>
<feature type="domain" description="Solute-binding protein family 3/N-terminal" evidence="5">
    <location>
        <begin position="33"/>
        <end position="262"/>
    </location>
</feature>
<dbReference type="PANTHER" id="PTHR30085">
    <property type="entry name" value="AMINO ACID ABC TRANSPORTER PERMEASE"/>
    <property type="match status" value="1"/>
</dbReference>
<feature type="chain" id="PRO_5016955307" evidence="4">
    <location>
        <begin position="23"/>
        <end position="338"/>
    </location>
</feature>
<evidence type="ECO:0000313" key="6">
    <source>
        <dbReference type="EMBL" id="AXC49395.1"/>
    </source>
</evidence>
<dbReference type="InterPro" id="IPR051455">
    <property type="entry name" value="Bact_solute-bind_prot3"/>
</dbReference>
<dbReference type="OrthoDB" id="9777941at2"/>
<keyword evidence="3 4" id="KW-0732">Signal</keyword>
<dbReference type="Proteomes" id="UP000252023">
    <property type="component" value="Chromosome"/>
</dbReference>
<dbReference type="GO" id="GO:0006865">
    <property type="term" value="P:amino acid transport"/>
    <property type="evidence" value="ECO:0007669"/>
    <property type="project" value="TreeGrafter"/>
</dbReference>
<keyword evidence="7" id="KW-1185">Reference proteome</keyword>
<evidence type="ECO:0000313" key="7">
    <source>
        <dbReference type="Proteomes" id="UP000252023"/>
    </source>
</evidence>
<evidence type="ECO:0000256" key="3">
    <source>
        <dbReference type="ARBA" id="ARBA00022729"/>
    </source>
</evidence>
<evidence type="ECO:0000256" key="4">
    <source>
        <dbReference type="SAM" id="SignalP"/>
    </source>
</evidence>
<gene>
    <name evidence="6" type="ORF">DRW48_06530</name>
</gene>
<name>A0A344PJ40_9RHOB</name>
<dbReference type="InterPro" id="IPR001638">
    <property type="entry name" value="Solute-binding_3/MltF_N"/>
</dbReference>
<proteinExistence type="inferred from homology"/>
<dbReference type="CDD" id="cd13692">
    <property type="entry name" value="PBP2_BztA"/>
    <property type="match status" value="1"/>
</dbReference>
<comment type="similarity">
    <text evidence="1">Belongs to the bacterial solute-binding protein 3 family.</text>
</comment>
<dbReference type="Pfam" id="PF00497">
    <property type="entry name" value="SBP_bac_3"/>
    <property type="match status" value="1"/>
</dbReference>
<feature type="signal peptide" evidence="4">
    <location>
        <begin position="1"/>
        <end position="22"/>
    </location>
</feature>
<dbReference type="EMBL" id="CP030918">
    <property type="protein sequence ID" value="AXC49395.1"/>
    <property type="molecule type" value="Genomic_DNA"/>
</dbReference>
<accession>A0A344PJ40</accession>